<protein>
    <submittedName>
        <fullName evidence="2">Uncharacterized protein</fullName>
    </submittedName>
</protein>
<reference evidence="2" key="1">
    <citation type="journal article" date="2020" name="Microb. Genom.">
        <title>Genetic diversity of clinical and environmental Mucorales isolates obtained from an investigation of mucormycosis cases among solid organ transplant recipients.</title>
        <authorList>
            <person name="Nguyen M.H."/>
            <person name="Kaul D."/>
            <person name="Muto C."/>
            <person name="Cheng S.J."/>
            <person name="Richter R.A."/>
            <person name="Bruno V.M."/>
            <person name="Liu G."/>
            <person name="Beyhan S."/>
            <person name="Sundermann A.J."/>
            <person name="Mounaud S."/>
            <person name="Pasculle A.W."/>
            <person name="Nierman W.C."/>
            <person name="Driscoll E."/>
            <person name="Cumbie R."/>
            <person name="Clancy C.J."/>
            <person name="Dupont C.L."/>
        </authorList>
    </citation>
    <scope>NUCLEOTIDE SEQUENCE</scope>
    <source>
        <strain evidence="2">GL16</strain>
    </source>
</reference>
<dbReference type="Proteomes" id="UP000717996">
    <property type="component" value="Unassembled WGS sequence"/>
</dbReference>
<evidence type="ECO:0000313" key="2">
    <source>
        <dbReference type="EMBL" id="KAG1538482.1"/>
    </source>
</evidence>
<feature type="compositionally biased region" description="Polar residues" evidence="1">
    <location>
        <begin position="74"/>
        <end position="96"/>
    </location>
</feature>
<comment type="caution">
    <text evidence="2">The sequence shown here is derived from an EMBL/GenBank/DDBJ whole genome shotgun (WGS) entry which is preliminary data.</text>
</comment>
<name>A0A9P6Y379_RHIOR</name>
<dbReference type="OMA" id="IEQDWED"/>
<dbReference type="OrthoDB" id="2286861at2759"/>
<accession>A0A9P6Y379</accession>
<dbReference type="AlphaFoldDB" id="A0A9P6Y379"/>
<sequence>MTHSTIFSFRKSIDDTKRQSLRITAPSHHSFKQRVSSLFGASPVMNTIKESFHKKPRFSTDEQDIIASPYCLDSSSESSLKTNGYQHPTASQSSLVMNDKDTLSKPSLITPPTTPSTLSFDKDETRDSLACQVYEILGSTMDEVDREIDQDWEVKRTVLEKNLLCHPSWTIQL</sequence>
<evidence type="ECO:0000313" key="3">
    <source>
        <dbReference type="Proteomes" id="UP000717996"/>
    </source>
</evidence>
<feature type="region of interest" description="Disordered" evidence="1">
    <location>
        <begin position="74"/>
        <end position="98"/>
    </location>
</feature>
<organism evidence="2 3">
    <name type="scientific">Rhizopus oryzae</name>
    <name type="common">Mucormycosis agent</name>
    <name type="synonym">Rhizopus arrhizus var. delemar</name>
    <dbReference type="NCBI Taxonomy" id="64495"/>
    <lineage>
        <taxon>Eukaryota</taxon>
        <taxon>Fungi</taxon>
        <taxon>Fungi incertae sedis</taxon>
        <taxon>Mucoromycota</taxon>
        <taxon>Mucoromycotina</taxon>
        <taxon>Mucoromycetes</taxon>
        <taxon>Mucorales</taxon>
        <taxon>Mucorineae</taxon>
        <taxon>Rhizopodaceae</taxon>
        <taxon>Rhizopus</taxon>
    </lineage>
</organism>
<proteinExistence type="predicted"/>
<evidence type="ECO:0000256" key="1">
    <source>
        <dbReference type="SAM" id="MobiDB-lite"/>
    </source>
</evidence>
<gene>
    <name evidence="2" type="ORF">G6F51_009743</name>
</gene>
<dbReference type="EMBL" id="JAANIT010001851">
    <property type="protein sequence ID" value="KAG1538482.1"/>
    <property type="molecule type" value="Genomic_DNA"/>
</dbReference>